<dbReference type="Proteomes" id="UP000183561">
    <property type="component" value="Unassembled WGS sequence"/>
</dbReference>
<dbReference type="AlphaFoldDB" id="A0A1H4ICV0"/>
<sequence length="68" mass="7799">MQVCKVVSLHQQSQCESLLQARIGVSATSFRELETTCTARPGFGTSIIYIYLRLTRVVWQRRIADERP</sequence>
<protein>
    <submittedName>
        <fullName evidence="1">Uncharacterized protein</fullName>
    </submittedName>
</protein>
<keyword evidence="2" id="KW-1185">Reference proteome</keyword>
<organism evidence="1 2">
    <name type="scientific">Rhodococcus koreensis</name>
    <dbReference type="NCBI Taxonomy" id="99653"/>
    <lineage>
        <taxon>Bacteria</taxon>
        <taxon>Bacillati</taxon>
        <taxon>Actinomycetota</taxon>
        <taxon>Actinomycetes</taxon>
        <taxon>Mycobacteriales</taxon>
        <taxon>Nocardiaceae</taxon>
        <taxon>Rhodococcus</taxon>
    </lineage>
</organism>
<accession>A0A1H4ICV0</accession>
<evidence type="ECO:0000313" key="1">
    <source>
        <dbReference type="EMBL" id="SEB31763.1"/>
    </source>
</evidence>
<proteinExistence type="predicted"/>
<name>A0A1H4ICV0_9NOCA</name>
<gene>
    <name evidence="1" type="ORF">SAMN04490239_0434</name>
</gene>
<dbReference type="EMBL" id="FNSV01000002">
    <property type="protein sequence ID" value="SEB31763.1"/>
    <property type="molecule type" value="Genomic_DNA"/>
</dbReference>
<reference evidence="2" key="1">
    <citation type="submission" date="2016-10" db="EMBL/GenBank/DDBJ databases">
        <authorList>
            <person name="Varghese N."/>
            <person name="Submissions S."/>
        </authorList>
    </citation>
    <scope>NUCLEOTIDE SEQUENCE [LARGE SCALE GENOMIC DNA]</scope>
    <source>
        <strain evidence="2">DSM 44498</strain>
    </source>
</reference>
<evidence type="ECO:0000313" key="2">
    <source>
        <dbReference type="Proteomes" id="UP000183561"/>
    </source>
</evidence>